<reference evidence="3" key="1">
    <citation type="journal article" date="2019" name="Int. J. Syst. Evol. Microbiol.">
        <title>The Global Catalogue of Microorganisms (GCM) 10K type strain sequencing project: providing services to taxonomists for standard genome sequencing and annotation.</title>
        <authorList>
            <consortium name="The Broad Institute Genomics Platform"/>
            <consortium name="The Broad Institute Genome Sequencing Center for Infectious Disease"/>
            <person name="Wu L."/>
            <person name="Ma J."/>
        </authorList>
    </citation>
    <scope>NUCLEOTIDE SEQUENCE [LARGE SCALE GENOMIC DNA]</scope>
    <source>
        <strain evidence="3">JCM 16374</strain>
    </source>
</reference>
<evidence type="ECO:0000256" key="1">
    <source>
        <dbReference type="SAM" id="MobiDB-lite"/>
    </source>
</evidence>
<evidence type="ECO:0000313" key="3">
    <source>
        <dbReference type="Proteomes" id="UP001500994"/>
    </source>
</evidence>
<name>A0ABP6E3H5_9ACTN</name>
<keyword evidence="3" id="KW-1185">Reference proteome</keyword>
<accession>A0ABP6E3H5</accession>
<organism evidence="2 3">
    <name type="scientific">Streptomyces lunalinharesii</name>
    <dbReference type="NCBI Taxonomy" id="333384"/>
    <lineage>
        <taxon>Bacteria</taxon>
        <taxon>Bacillati</taxon>
        <taxon>Actinomycetota</taxon>
        <taxon>Actinomycetes</taxon>
        <taxon>Kitasatosporales</taxon>
        <taxon>Streptomycetaceae</taxon>
        <taxon>Streptomyces</taxon>
    </lineage>
</organism>
<feature type="compositionally biased region" description="Basic and acidic residues" evidence="1">
    <location>
        <begin position="106"/>
        <end position="127"/>
    </location>
</feature>
<protein>
    <submittedName>
        <fullName evidence="2">Uncharacterized protein</fullName>
    </submittedName>
</protein>
<dbReference type="EMBL" id="BAAARK010000007">
    <property type="protein sequence ID" value="GAA2659204.1"/>
    <property type="molecule type" value="Genomic_DNA"/>
</dbReference>
<evidence type="ECO:0000313" key="2">
    <source>
        <dbReference type="EMBL" id="GAA2659204.1"/>
    </source>
</evidence>
<proteinExistence type="predicted"/>
<feature type="region of interest" description="Disordered" evidence="1">
    <location>
        <begin position="30"/>
        <end position="50"/>
    </location>
</feature>
<feature type="region of interest" description="Disordered" evidence="1">
    <location>
        <begin position="77"/>
        <end position="142"/>
    </location>
</feature>
<gene>
    <name evidence="2" type="ORF">GCM10009864_27530</name>
</gene>
<comment type="caution">
    <text evidence="2">The sequence shown here is derived from an EMBL/GenBank/DDBJ whole genome shotgun (WGS) entry which is preliminary data.</text>
</comment>
<sequence>MDPQRQPGIHVPQVLADGLGVLAAHMEVGTSRRRAGTPQGGGGLREGTAGSPHITVVTLCMTRAPQSAAPIGRHLCGGHCPMQHTPSAANGIAGPGLSRATHTRGHGPDLELSRASRADSRSSRSADTDTVTPAPRKGVIAT</sequence>
<dbReference type="Proteomes" id="UP001500994">
    <property type="component" value="Unassembled WGS sequence"/>
</dbReference>